<dbReference type="RefSeq" id="WP_220696212.1">
    <property type="nucleotide sequence ID" value="NZ_CP080997.1"/>
</dbReference>
<reference evidence="7" key="1">
    <citation type="submission" date="2021-08" db="EMBL/GenBank/DDBJ databases">
        <title>Whole genome sequencing of non-tuberculosis mycobacteria type-strains.</title>
        <authorList>
            <person name="Igarashi Y."/>
            <person name="Osugi A."/>
            <person name="Mitarai S."/>
        </authorList>
    </citation>
    <scope>NUCLEOTIDE SEQUENCE</scope>
    <source>
        <strain evidence="7">JCM 30995</strain>
    </source>
</reference>
<keyword evidence="4" id="KW-0521">NADP</keyword>
<sequence length="994" mass="104532">MLNSHPMTLPDGRIPVLISAHARDLVAAEAGALARYLHTHPAGVSAVAQTLRATRSMRRYRAVIRARDAAELIGGLDAVYRGVEHPLVARSHQPEAARTAFVFPGQGNQWPGMGAELLELAAYRAEADRCHDAFLRAGHASPLSYLRGADDTDPVVQRSWDRRTDPVVVQAAQFTHAAALAATWRHFGVLPDITVGHSLGELAAAYTAGVVDLDAAVAVVAARAQLTDQLAANAPVRFGMAMIALNADAAADIIAAIPGWLELSVVNGPESVVVSGEWPAIQQILECAGQRGVFARELPVRYPAHTSALEPLRDQLTGQLPDAQFHSAPVEFIGSVYGGPIPPATAFRQYWFDNLRRQVRFDLAAAAAVARGVTTFIEMSPHPTLLVALGDSVGAAQVLGSTDRDRPAGEALAANIAAAAIADPGYRWRDFTPPDAPALLRHFPHAPMHTNRLWAGAETSAPRHRMPVVMTESWRPVAEPEQRPARVAVVDYAGQSPELTAQLAAELDVEVVNPADAEFLLVIAPLADAADIATATTEFAAHATGQTVVQPGQHCRRVWLLTRGAEQLDGDPPPRPGAAALAALHRSTGFDYPDHTFAHLDLPVQPTVADLRAAGAALWLTDTEVAVRAGRLATRRFVESVESTAAATVPAVPETVVISGGTGAIGMAYAAFCAEHGARDIVLLSRSGAGDANAPQLDALRARTGARITAIRCDITDDAAVAAVIAEHRPVPAGLLVHTASAEAVATSKVTAEAVRDAFGAKVIGLDNLARLWPLAADARVLVCSSVLALWGGSGHGLYAAANRMADTLVGQLRAQGRNATSIRWGLWRSVAVVSGEEKDRIARTGLTPMTPEAAIIAGFLAAPDDPAILAADFDRLAVFFDSQGVPSPFDESLTAATADAEADRPIGEVVAAELVTVLGLEGPDDIDMHRALVDLGLDSLLALDLRKRLGRATGLRVALGPLLAGMTGAQLTAALSDDAAPAAATERTVFTHD</sequence>
<dbReference type="Gene3D" id="1.10.1200.10">
    <property type="entry name" value="ACP-like"/>
    <property type="match status" value="1"/>
</dbReference>
<dbReference type="Gene3D" id="3.40.50.720">
    <property type="entry name" value="NAD(P)-binding Rossmann-like Domain"/>
    <property type="match status" value="1"/>
</dbReference>
<dbReference type="SUPFAM" id="SSF51735">
    <property type="entry name" value="NAD(P)-binding Rossmann-fold domains"/>
    <property type="match status" value="2"/>
</dbReference>
<dbReference type="Proteomes" id="UP000825008">
    <property type="component" value="Chromosome"/>
</dbReference>
<feature type="domain" description="Carrier" evidence="6">
    <location>
        <begin position="905"/>
        <end position="980"/>
    </location>
</feature>
<dbReference type="PROSITE" id="PS50075">
    <property type="entry name" value="CARRIER"/>
    <property type="match status" value="1"/>
</dbReference>
<dbReference type="Pfam" id="PF00698">
    <property type="entry name" value="Acyl_transf_1"/>
    <property type="match status" value="1"/>
</dbReference>
<keyword evidence="1" id="KW-0596">Phosphopantetheine</keyword>
<dbReference type="SMART" id="SM00827">
    <property type="entry name" value="PKS_AT"/>
    <property type="match status" value="1"/>
</dbReference>
<evidence type="ECO:0000256" key="3">
    <source>
        <dbReference type="ARBA" id="ARBA00022679"/>
    </source>
</evidence>
<name>A0A9X7WJ83_9MYCO</name>
<dbReference type="PROSITE" id="PS00012">
    <property type="entry name" value="PHOSPHOPANTETHEINE"/>
    <property type="match status" value="1"/>
</dbReference>
<dbReference type="InterPro" id="IPR014043">
    <property type="entry name" value="Acyl_transferase_dom"/>
</dbReference>
<evidence type="ECO:0000256" key="2">
    <source>
        <dbReference type="ARBA" id="ARBA00022553"/>
    </source>
</evidence>
<evidence type="ECO:0000313" key="7">
    <source>
        <dbReference type="EMBL" id="QZA09255.1"/>
    </source>
</evidence>
<dbReference type="SUPFAM" id="SSF47336">
    <property type="entry name" value="ACP-like"/>
    <property type="match status" value="1"/>
</dbReference>
<dbReference type="PANTHER" id="PTHR43775">
    <property type="entry name" value="FATTY ACID SYNTHASE"/>
    <property type="match status" value="1"/>
</dbReference>
<dbReference type="SUPFAM" id="SSF55048">
    <property type="entry name" value="Probable ACP-binding domain of malonyl-CoA ACP transacylase"/>
    <property type="match status" value="1"/>
</dbReference>
<dbReference type="InterPro" id="IPR016036">
    <property type="entry name" value="Malonyl_transacylase_ACP-bd"/>
</dbReference>
<dbReference type="EMBL" id="CP080997">
    <property type="protein sequence ID" value="QZA09255.1"/>
    <property type="molecule type" value="Genomic_DNA"/>
</dbReference>
<dbReference type="AlphaFoldDB" id="A0A9X7WJ83"/>
<dbReference type="InterPro" id="IPR050091">
    <property type="entry name" value="PKS_NRPS_Biosynth_Enz"/>
</dbReference>
<dbReference type="InterPro" id="IPR009081">
    <property type="entry name" value="PP-bd_ACP"/>
</dbReference>
<dbReference type="Pfam" id="PF08659">
    <property type="entry name" value="KR"/>
    <property type="match status" value="1"/>
</dbReference>
<dbReference type="InterPro" id="IPR006162">
    <property type="entry name" value="Ppantetheine_attach_site"/>
</dbReference>
<dbReference type="SMART" id="SM00823">
    <property type="entry name" value="PKS_PP"/>
    <property type="match status" value="1"/>
</dbReference>
<dbReference type="InterPro" id="IPR016035">
    <property type="entry name" value="Acyl_Trfase/lysoPLipase"/>
</dbReference>
<dbReference type="SMART" id="SM00822">
    <property type="entry name" value="PKS_KR"/>
    <property type="match status" value="1"/>
</dbReference>
<organism evidence="7 8">
    <name type="scientific">Mycolicibacter heraklionensis</name>
    <dbReference type="NCBI Taxonomy" id="512402"/>
    <lineage>
        <taxon>Bacteria</taxon>
        <taxon>Bacillati</taxon>
        <taxon>Actinomycetota</taxon>
        <taxon>Actinomycetes</taxon>
        <taxon>Mycobacteriales</taxon>
        <taxon>Mycobacteriaceae</taxon>
        <taxon>Mycolicibacter</taxon>
    </lineage>
</organism>
<dbReference type="InterPro" id="IPR013968">
    <property type="entry name" value="PKS_KR"/>
</dbReference>
<evidence type="ECO:0000256" key="1">
    <source>
        <dbReference type="ARBA" id="ARBA00022450"/>
    </source>
</evidence>
<dbReference type="GO" id="GO:0031177">
    <property type="term" value="F:phosphopantetheine binding"/>
    <property type="evidence" value="ECO:0007669"/>
    <property type="project" value="InterPro"/>
</dbReference>
<dbReference type="InterPro" id="IPR001227">
    <property type="entry name" value="Ac_transferase_dom_sf"/>
</dbReference>
<dbReference type="InterPro" id="IPR020806">
    <property type="entry name" value="PKS_PP-bd"/>
</dbReference>
<keyword evidence="2" id="KW-0597">Phosphoprotein</keyword>
<dbReference type="InterPro" id="IPR057326">
    <property type="entry name" value="KR_dom"/>
</dbReference>
<dbReference type="GO" id="GO:0006633">
    <property type="term" value="P:fatty acid biosynthetic process"/>
    <property type="evidence" value="ECO:0007669"/>
    <property type="project" value="TreeGrafter"/>
</dbReference>
<gene>
    <name evidence="7" type="ORF">K3U94_08450</name>
</gene>
<keyword evidence="3" id="KW-0808">Transferase</keyword>
<evidence type="ECO:0000259" key="6">
    <source>
        <dbReference type="PROSITE" id="PS50075"/>
    </source>
</evidence>
<protein>
    <submittedName>
        <fullName evidence="7">SDR family NAD(P)-dependent oxidoreductase</fullName>
    </submittedName>
</protein>
<dbReference type="InterPro" id="IPR036736">
    <property type="entry name" value="ACP-like_sf"/>
</dbReference>
<dbReference type="SUPFAM" id="SSF52151">
    <property type="entry name" value="FabD/lysophospholipase-like"/>
    <property type="match status" value="1"/>
</dbReference>
<dbReference type="KEGG" id="mher:K3U94_08450"/>
<evidence type="ECO:0000313" key="8">
    <source>
        <dbReference type="Proteomes" id="UP000825008"/>
    </source>
</evidence>
<dbReference type="InterPro" id="IPR036291">
    <property type="entry name" value="NAD(P)-bd_dom_sf"/>
</dbReference>
<evidence type="ECO:0000256" key="4">
    <source>
        <dbReference type="ARBA" id="ARBA00022857"/>
    </source>
</evidence>
<dbReference type="PANTHER" id="PTHR43775:SF37">
    <property type="entry name" value="SI:DKEY-61P9.11"/>
    <property type="match status" value="1"/>
</dbReference>
<proteinExistence type="predicted"/>
<dbReference type="GO" id="GO:0004312">
    <property type="term" value="F:fatty acid synthase activity"/>
    <property type="evidence" value="ECO:0007669"/>
    <property type="project" value="TreeGrafter"/>
</dbReference>
<accession>A0A9X7WJ83</accession>
<dbReference type="Gene3D" id="3.30.70.3290">
    <property type="match status" value="1"/>
</dbReference>
<evidence type="ECO:0000256" key="5">
    <source>
        <dbReference type="ARBA" id="ARBA00023268"/>
    </source>
</evidence>
<keyword evidence="5" id="KW-0511">Multifunctional enzyme</keyword>
<dbReference type="Gene3D" id="3.40.366.10">
    <property type="entry name" value="Malonyl-Coenzyme A Acyl Carrier Protein, domain 2"/>
    <property type="match status" value="1"/>
</dbReference>
<dbReference type="Pfam" id="PF00550">
    <property type="entry name" value="PP-binding"/>
    <property type="match status" value="1"/>
</dbReference>
<dbReference type="CDD" id="cd05274">
    <property type="entry name" value="KR_FAS_SDR_x"/>
    <property type="match status" value="1"/>
</dbReference>